<dbReference type="InterPro" id="IPR020003">
    <property type="entry name" value="ATPase_a/bsu_AS"/>
</dbReference>
<dbReference type="FunFam" id="3.40.50.300:FF:000002">
    <property type="entry name" value="ATP synthase subunit alpha"/>
    <property type="match status" value="1"/>
</dbReference>
<evidence type="ECO:0000256" key="2">
    <source>
        <dbReference type="ARBA" id="ARBA00008936"/>
    </source>
</evidence>
<dbReference type="GO" id="GO:0005886">
    <property type="term" value="C:plasma membrane"/>
    <property type="evidence" value="ECO:0007669"/>
    <property type="project" value="UniProtKB-SubCell"/>
</dbReference>
<keyword evidence="10 13" id="KW-0472">Membrane</keyword>
<comment type="function">
    <text evidence="13">Produces ATP from ADP in the presence of a proton gradient across the membrane. The alpha chain is a regulatory subunit.</text>
</comment>
<evidence type="ECO:0000256" key="6">
    <source>
        <dbReference type="ARBA" id="ARBA00022781"/>
    </source>
</evidence>
<dbReference type="EMBL" id="LSZW01000063">
    <property type="protein sequence ID" value="KXK65158.1"/>
    <property type="molecule type" value="Genomic_DNA"/>
</dbReference>
<dbReference type="NCBIfam" id="NF009884">
    <property type="entry name" value="PRK13343.1"/>
    <property type="match status" value="1"/>
</dbReference>
<dbReference type="GO" id="GO:0045259">
    <property type="term" value="C:proton-transporting ATP synthase complex"/>
    <property type="evidence" value="ECO:0007669"/>
    <property type="project" value="UniProtKB-KW"/>
</dbReference>
<comment type="catalytic activity">
    <reaction evidence="13">
        <text>ATP + H2O + 4 H(+)(in) = ADP + phosphate + 5 H(+)(out)</text>
        <dbReference type="Rhea" id="RHEA:57720"/>
        <dbReference type="ChEBI" id="CHEBI:15377"/>
        <dbReference type="ChEBI" id="CHEBI:15378"/>
        <dbReference type="ChEBI" id="CHEBI:30616"/>
        <dbReference type="ChEBI" id="CHEBI:43474"/>
        <dbReference type="ChEBI" id="CHEBI:456216"/>
        <dbReference type="EC" id="7.1.2.2"/>
    </reaction>
</comment>
<comment type="subcellular location">
    <subcellularLocation>
        <location evidence="13">Cell membrane</location>
        <topology evidence="13">Peripheral membrane protein</topology>
    </subcellularLocation>
    <subcellularLocation>
        <location evidence="1">Membrane</location>
    </subcellularLocation>
</comment>
<evidence type="ECO:0000256" key="9">
    <source>
        <dbReference type="ARBA" id="ARBA00023065"/>
    </source>
</evidence>
<feature type="region of interest" description="Disordered" evidence="14">
    <location>
        <begin position="597"/>
        <end position="617"/>
    </location>
</feature>
<protein>
    <recommendedName>
        <fullName evidence="13">ATP synthase subunit alpha</fullName>
        <ecNumber evidence="13">7.1.2.2</ecNumber>
    </recommendedName>
    <alternativeName>
        <fullName evidence="13">ATP synthase F1 sector subunit alpha</fullName>
    </alternativeName>
    <alternativeName>
        <fullName evidence="13">F-ATPase subunit alpha</fullName>
    </alternativeName>
</protein>
<evidence type="ECO:0000259" key="16">
    <source>
        <dbReference type="Pfam" id="PF00306"/>
    </source>
</evidence>
<dbReference type="HAMAP" id="MF_01346">
    <property type="entry name" value="ATP_synth_alpha_bact"/>
    <property type="match status" value="1"/>
</dbReference>
<sequence>MKGKLVCATEFTPDEISAITGKFDKLFDAKIDFDITVEPSLISGFVATVNNMVYDLSAKSYLDRMQEYIGDNSINTSSENIEDIIAALKKNVDGALGNTAVGEDLASKITQFDVKYDISMIGIVERTGDGVVFVRGLDGCKYGELLQFENDAYGIVMNLELERVGAVLLNGVAEVVEGSMVRHTGDVVKVPVGDAVMGRVLNPLGLPIDGKGRILTEKSRPIETPAPAIIDRQPVDTPLQTGIMAIDAMIPIGRGQRELIIGDRQTGKTAIAVDTIINQKGQNVKCVYVAIAQKASTIAEIVNRLDEFGALDYTTVVASTASDTAPMQYIAPYAGCAIAEEFMRDGQDVLVVYDDLSKHAVAYRTMSLLLRRPPGREAYPGDVFYLHSRLLERAAKLSGELGGGSMTALPIIETMEGDISSYIPTNVISITDGQIYLETELFNSGQRPAVNVGLSVSRVGGSAQIKAMRKVAGPLRLELAQYRELEVFSQFASDLDKATQDALNNGLKVTKALVQPQYTPYSVENQVILLCVATNKVLMDIPVEKVRKFNEEFLDFVNAKYPQIRGAIKETKELSEENEKLILDAVKEFERGFLAEKANDASSEETPRIEAAEAAKS</sequence>
<comment type="caution">
    <text evidence="17">The sequence shown here is derived from an EMBL/GenBank/DDBJ whole genome shotgun (WGS) entry which is preliminary data.</text>
</comment>
<proteinExistence type="inferred from homology"/>
<dbReference type="Pfam" id="PF00306">
    <property type="entry name" value="ATP-synt_ab_C"/>
    <property type="match status" value="1"/>
</dbReference>
<dbReference type="InterPro" id="IPR000793">
    <property type="entry name" value="ATP_synth_asu_C"/>
</dbReference>
<dbReference type="Gene3D" id="1.20.150.20">
    <property type="entry name" value="ATP synthase alpha/beta chain, C-terminal domain"/>
    <property type="match status" value="1"/>
</dbReference>
<organism evidence="17 18">
    <name type="scientific">Christensenella minuta</name>
    <dbReference type="NCBI Taxonomy" id="626937"/>
    <lineage>
        <taxon>Bacteria</taxon>
        <taxon>Bacillati</taxon>
        <taxon>Bacillota</taxon>
        <taxon>Clostridia</taxon>
        <taxon>Christensenellales</taxon>
        <taxon>Christensenellaceae</taxon>
        <taxon>Christensenella</taxon>
    </lineage>
</organism>
<dbReference type="SUPFAM" id="SSF47917">
    <property type="entry name" value="C-terminal domain of alpha and beta subunits of F1 ATP synthase"/>
    <property type="match status" value="1"/>
</dbReference>
<dbReference type="CDD" id="cd18113">
    <property type="entry name" value="ATP-synt_F1_alpha_C"/>
    <property type="match status" value="1"/>
</dbReference>
<keyword evidence="11 13" id="KW-0139">CF(1)</keyword>
<dbReference type="InterPro" id="IPR027417">
    <property type="entry name" value="P-loop_NTPase"/>
</dbReference>
<keyword evidence="6 13" id="KW-0375">Hydrogen ion transport</keyword>
<dbReference type="Pfam" id="PF00006">
    <property type="entry name" value="ATP-synt_ab"/>
    <property type="match status" value="1"/>
</dbReference>
<dbReference type="InterPro" id="IPR000711">
    <property type="entry name" value="ATPase_OSCP/dsu"/>
</dbReference>
<dbReference type="STRING" id="626937.HMPREF3293_02416"/>
<evidence type="ECO:0000256" key="12">
    <source>
        <dbReference type="ARBA" id="ARBA00023310"/>
    </source>
</evidence>
<dbReference type="SUPFAM" id="SSF50615">
    <property type="entry name" value="N-terminal domain of alpha and beta subunits of F1 ATP synthase"/>
    <property type="match status" value="1"/>
</dbReference>
<dbReference type="InterPro" id="IPR033732">
    <property type="entry name" value="ATP_synth_F1_a_nt-bd_dom"/>
</dbReference>
<evidence type="ECO:0000256" key="4">
    <source>
        <dbReference type="ARBA" id="ARBA00022475"/>
    </source>
</evidence>
<dbReference type="PANTHER" id="PTHR48082">
    <property type="entry name" value="ATP SYNTHASE SUBUNIT ALPHA, MITOCHONDRIAL"/>
    <property type="match status" value="1"/>
</dbReference>
<dbReference type="InterPro" id="IPR023366">
    <property type="entry name" value="ATP_synth_asu-like_sf"/>
</dbReference>
<keyword evidence="9 13" id="KW-0406">Ion transport</keyword>
<evidence type="ECO:0000256" key="3">
    <source>
        <dbReference type="ARBA" id="ARBA00022448"/>
    </source>
</evidence>
<accession>A0A136Q393</accession>
<evidence type="ECO:0000259" key="15">
    <source>
        <dbReference type="Pfam" id="PF00006"/>
    </source>
</evidence>
<name>A0A136Q393_9FIRM</name>
<dbReference type="InterPro" id="IPR000194">
    <property type="entry name" value="ATPase_F1/V1/A1_a/bsu_nucl-bd"/>
</dbReference>
<dbReference type="GO" id="GO:0005524">
    <property type="term" value="F:ATP binding"/>
    <property type="evidence" value="ECO:0007669"/>
    <property type="project" value="UniProtKB-UniRule"/>
</dbReference>
<dbReference type="PATRIC" id="fig|626937.4.peg.2373"/>
<evidence type="ECO:0000313" key="17">
    <source>
        <dbReference type="EMBL" id="KXK65158.1"/>
    </source>
</evidence>
<dbReference type="Gene3D" id="3.40.50.300">
    <property type="entry name" value="P-loop containing nucleotide triphosphate hydrolases"/>
    <property type="match status" value="1"/>
</dbReference>
<evidence type="ECO:0000313" key="18">
    <source>
        <dbReference type="Proteomes" id="UP000070366"/>
    </source>
</evidence>
<dbReference type="GO" id="GO:0046933">
    <property type="term" value="F:proton-transporting ATP synthase activity, rotational mechanism"/>
    <property type="evidence" value="ECO:0007669"/>
    <property type="project" value="UniProtKB-UniRule"/>
</dbReference>
<keyword evidence="4 13" id="KW-1003">Cell membrane</keyword>
<evidence type="ECO:0000256" key="8">
    <source>
        <dbReference type="ARBA" id="ARBA00022967"/>
    </source>
</evidence>
<reference evidence="17 18" key="1">
    <citation type="submission" date="2016-02" db="EMBL/GenBank/DDBJ databases">
        <authorList>
            <person name="Wen L."/>
            <person name="He K."/>
            <person name="Yang H."/>
        </authorList>
    </citation>
    <scope>NUCLEOTIDE SEQUENCE [LARGE SCALE GENOMIC DNA]</scope>
    <source>
        <strain evidence="17 18">DSM 22607</strain>
    </source>
</reference>
<dbReference type="CDD" id="cd18116">
    <property type="entry name" value="ATP-synt_F1_alpha_N"/>
    <property type="match status" value="1"/>
</dbReference>
<dbReference type="InterPro" id="IPR036121">
    <property type="entry name" value="ATPase_F1/V1/A1_a/bsu_N_sf"/>
</dbReference>
<evidence type="ECO:0000256" key="14">
    <source>
        <dbReference type="SAM" id="MobiDB-lite"/>
    </source>
</evidence>
<evidence type="ECO:0000256" key="10">
    <source>
        <dbReference type="ARBA" id="ARBA00023136"/>
    </source>
</evidence>
<evidence type="ECO:0000256" key="13">
    <source>
        <dbReference type="HAMAP-Rule" id="MF_01346"/>
    </source>
</evidence>
<feature type="binding site" evidence="13">
    <location>
        <begin position="262"/>
        <end position="269"/>
    </location>
    <ligand>
        <name>ATP</name>
        <dbReference type="ChEBI" id="CHEBI:30616"/>
    </ligand>
</feature>
<evidence type="ECO:0000256" key="7">
    <source>
        <dbReference type="ARBA" id="ARBA00022840"/>
    </source>
</evidence>
<dbReference type="NCBIfam" id="TIGR00962">
    <property type="entry name" value="atpA"/>
    <property type="match status" value="1"/>
</dbReference>
<keyword evidence="3 13" id="KW-0813">Transport</keyword>
<dbReference type="InterPro" id="IPR005294">
    <property type="entry name" value="ATP_synth_F1_asu"/>
</dbReference>
<dbReference type="PROSITE" id="PS00152">
    <property type="entry name" value="ATPASE_ALPHA_BETA"/>
    <property type="match status" value="1"/>
</dbReference>
<keyword evidence="8 13" id="KW-1278">Translocase</keyword>
<comment type="similarity">
    <text evidence="2 13">Belongs to the ATPase alpha/beta chains family.</text>
</comment>
<evidence type="ECO:0000256" key="5">
    <source>
        <dbReference type="ARBA" id="ARBA00022741"/>
    </source>
</evidence>
<keyword evidence="7 13" id="KW-0067">ATP-binding</keyword>
<keyword evidence="12 13" id="KW-0066">ATP synthesis</keyword>
<gene>
    <name evidence="13" type="primary">atpA</name>
    <name evidence="17" type="ORF">HMPREF3293_02416</name>
</gene>
<dbReference type="EC" id="7.1.2.2" evidence="13"/>
<dbReference type="AlphaFoldDB" id="A0A136Q393"/>
<evidence type="ECO:0000256" key="1">
    <source>
        <dbReference type="ARBA" id="ARBA00004370"/>
    </source>
</evidence>
<dbReference type="Proteomes" id="UP000070366">
    <property type="component" value="Unassembled WGS sequence"/>
</dbReference>
<feature type="domain" description="ATPase F1/V1/A1 complex alpha/beta subunit nucleotide-binding" evidence="15">
    <location>
        <begin position="242"/>
        <end position="457"/>
    </location>
</feature>
<evidence type="ECO:0000256" key="11">
    <source>
        <dbReference type="ARBA" id="ARBA00023196"/>
    </source>
</evidence>
<keyword evidence="18" id="KW-1185">Reference proteome</keyword>
<keyword evidence="5 13" id="KW-0547">Nucleotide-binding</keyword>
<dbReference type="Gene3D" id="2.40.30.20">
    <property type="match status" value="1"/>
</dbReference>
<dbReference type="FunFam" id="1.20.150.20:FF:000001">
    <property type="entry name" value="ATP synthase subunit alpha"/>
    <property type="match status" value="1"/>
</dbReference>
<feature type="site" description="Required for activity" evidence="13">
    <location>
        <position position="455"/>
    </location>
</feature>
<feature type="domain" description="ATP synthase alpha subunit C-terminal" evidence="16">
    <location>
        <begin position="464"/>
        <end position="589"/>
    </location>
</feature>
<dbReference type="Pfam" id="PF00213">
    <property type="entry name" value="OSCP"/>
    <property type="match status" value="1"/>
</dbReference>
<dbReference type="CDD" id="cd01132">
    <property type="entry name" value="F1-ATPase_alpha_CD"/>
    <property type="match status" value="1"/>
</dbReference>
<dbReference type="GO" id="GO:0043531">
    <property type="term" value="F:ADP binding"/>
    <property type="evidence" value="ECO:0007669"/>
    <property type="project" value="TreeGrafter"/>
</dbReference>
<dbReference type="PANTHER" id="PTHR48082:SF2">
    <property type="entry name" value="ATP SYNTHASE SUBUNIT ALPHA, MITOCHONDRIAL"/>
    <property type="match status" value="1"/>
</dbReference>
<dbReference type="InterPro" id="IPR038376">
    <property type="entry name" value="ATP_synth_asu_C_sf"/>
</dbReference>
<dbReference type="SUPFAM" id="SSF52540">
    <property type="entry name" value="P-loop containing nucleoside triphosphate hydrolases"/>
    <property type="match status" value="1"/>
</dbReference>